<protein>
    <submittedName>
        <fullName evidence="7">Integral membrane protein TerC family protein</fullName>
    </submittedName>
</protein>
<feature type="transmembrane region" description="Helical" evidence="6">
    <location>
        <begin position="238"/>
        <end position="258"/>
    </location>
</feature>
<keyword evidence="3 6" id="KW-0812">Transmembrane</keyword>
<dbReference type="KEGG" id="smam:Mal15_08390"/>
<feature type="transmembrane region" description="Helical" evidence="6">
    <location>
        <begin position="96"/>
        <end position="116"/>
    </location>
</feature>
<dbReference type="RefSeq" id="WP_233903268.1">
    <property type="nucleotide sequence ID" value="NZ_CP036264.1"/>
</dbReference>
<gene>
    <name evidence="7" type="ORF">Mal15_08390</name>
</gene>
<organism evidence="7 8">
    <name type="scientific">Stieleria maiorica</name>
    <dbReference type="NCBI Taxonomy" id="2795974"/>
    <lineage>
        <taxon>Bacteria</taxon>
        <taxon>Pseudomonadati</taxon>
        <taxon>Planctomycetota</taxon>
        <taxon>Planctomycetia</taxon>
        <taxon>Pirellulales</taxon>
        <taxon>Pirellulaceae</taxon>
        <taxon>Stieleria</taxon>
    </lineage>
</organism>
<dbReference type="Proteomes" id="UP000321353">
    <property type="component" value="Chromosome"/>
</dbReference>
<evidence type="ECO:0000256" key="1">
    <source>
        <dbReference type="ARBA" id="ARBA00004141"/>
    </source>
</evidence>
<feature type="transmembrane region" description="Helical" evidence="6">
    <location>
        <begin position="136"/>
        <end position="154"/>
    </location>
</feature>
<name>A0A5B9M7W6_9BACT</name>
<dbReference type="InterPro" id="IPR005496">
    <property type="entry name" value="Integral_membrane_TerC"/>
</dbReference>
<evidence type="ECO:0000313" key="7">
    <source>
        <dbReference type="EMBL" id="QEF96809.1"/>
    </source>
</evidence>
<dbReference type="Pfam" id="PF03741">
    <property type="entry name" value="TerC"/>
    <property type="match status" value="1"/>
</dbReference>
<keyword evidence="8" id="KW-1185">Reference proteome</keyword>
<dbReference type="PANTHER" id="PTHR30238">
    <property type="entry name" value="MEMBRANE BOUND PREDICTED REDOX MODULATOR"/>
    <property type="match status" value="1"/>
</dbReference>
<evidence type="ECO:0000256" key="6">
    <source>
        <dbReference type="SAM" id="Phobius"/>
    </source>
</evidence>
<sequence length="315" mass="34399">MIDLDLCSTVSSIFSHPFSLGMLTEPLMMLAETAPPEVTAGDLVEPAEESLFSIGGILTLGMLIVLQAVLGFDNLLYISIESKRVEESKQSMVRKWGIGLAIVFRIVLLFVVVNLIKLLEDPFLNLISNPLEMHVSGHSLIVIGGGAFILWTAIKEIYHLLAVSDLGEEGDKGEKGNSVAKAISLIVTMNLVFSFDSILSAMALTNSFAIMATAIVLSGLLMIWLADHVAEFLKKNRMYEVLGLFILFIVGVMLVSEGGHLAQVQLFGYHVEAMEKSTFYFVLAVLIIVDVVQGRYQKKLLAQQAKLRAAAPQAK</sequence>
<feature type="transmembrane region" description="Helical" evidence="6">
    <location>
        <begin position="208"/>
        <end position="226"/>
    </location>
</feature>
<dbReference type="EMBL" id="CP036264">
    <property type="protein sequence ID" value="QEF96809.1"/>
    <property type="molecule type" value="Genomic_DNA"/>
</dbReference>
<feature type="transmembrane region" description="Helical" evidence="6">
    <location>
        <begin position="182"/>
        <end position="202"/>
    </location>
</feature>
<feature type="transmembrane region" description="Helical" evidence="6">
    <location>
        <begin position="51"/>
        <end position="76"/>
    </location>
</feature>
<evidence type="ECO:0000256" key="2">
    <source>
        <dbReference type="ARBA" id="ARBA00007511"/>
    </source>
</evidence>
<evidence type="ECO:0000256" key="4">
    <source>
        <dbReference type="ARBA" id="ARBA00022989"/>
    </source>
</evidence>
<comment type="subcellular location">
    <subcellularLocation>
        <location evidence="1">Membrane</location>
        <topology evidence="1">Multi-pass membrane protein</topology>
    </subcellularLocation>
</comment>
<feature type="transmembrane region" description="Helical" evidence="6">
    <location>
        <begin position="278"/>
        <end position="296"/>
    </location>
</feature>
<dbReference type="GO" id="GO:0016020">
    <property type="term" value="C:membrane"/>
    <property type="evidence" value="ECO:0007669"/>
    <property type="project" value="UniProtKB-SubCell"/>
</dbReference>
<accession>A0A5B9M7W6</accession>
<keyword evidence="4 6" id="KW-1133">Transmembrane helix</keyword>
<evidence type="ECO:0000256" key="5">
    <source>
        <dbReference type="ARBA" id="ARBA00023136"/>
    </source>
</evidence>
<evidence type="ECO:0000256" key="3">
    <source>
        <dbReference type="ARBA" id="ARBA00022692"/>
    </source>
</evidence>
<proteinExistence type="inferred from homology"/>
<dbReference type="AlphaFoldDB" id="A0A5B9M7W6"/>
<keyword evidence="5 6" id="KW-0472">Membrane</keyword>
<dbReference type="PANTHER" id="PTHR30238:SF4">
    <property type="entry name" value="SLL1022 PROTEIN"/>
    <property type="match status" value="1"/>
</dbReference>
<evidence type="ECO:0000313" key="8">
    <source>
        <dbReference type="Proteomes" id="UP000321353"/>
    </source>
</evidence>
<comment type="similarity">
    <text evidence="2">Belongs to the TerC family.</text>
</comment>
<reference evidence="7 8" key="1">
    <citation type="submission" date="2019-02" db="EMBL/GenBank/DDBJ databases">
        <title>Planctomycetal bacteria perform biofilm scaping via a novel small molecule.</title>
        <authorList>
            <person name="Jeske O."/>
            <person name="Boedeker C."/>
            <person name="Wiegand S."/>
            <person name="Breitling P."/>
            <person name="Kallscheuer N."/>
            <person name="Jogler M."/>
            <person name="Rohde M."/>
            <person name="Petersen J."/>
            <person name="Medema M.H."/>
            <person name="Surup F."/>
            <person name="Jogler C."/>
        </authorList>
    </citation>
    <scope>NUCLEOTIDE SEQUENCE [LARGE SCALE GENOMIC DNA]</scope>
    <source>
        <strain evidence="7 8">Mal15</strain>
    </source>
</reference>